<evidence type="ECO:0000256" key="1">
    <source>
        <dbReference type="SAM" id="MobiDB-lite"/>
    </source>
</evidence>
<feature type="region of interest" description="Disordered" evidence="1">
    <location>
        <begin position="309"/>
        <end position="396"/>
    </location>
</feature>
<protein>
    <recommendedName>
        <fullName evidence="3">Rhodopsin domain-containing protein</fullName>
    </recommendedName>
</protein>
<evidence type="ECO:0000313" key="4">
    <source>
        <dbReference type="EMBL" id="KAH7030602.1"/>
    </source>
</evidence>
<feature type="transmembrane region" description="Helical" evidence="2">
    <location>
        <begin position="178"/>
        <end position="203"/>
    </location>
</feature>
<feature type="transmembrane region" description="Helical" evidence="2">
    <location>
        <begin position="25"/>
        <end position="47"/>
    </location>
</feature>
<accession>A0A9P9BQ60</accession>
<feature type="domain" description="Rhodopsin" evidence="3">
    <location>
        <begin position="44"/>
        <end position="277"/>
    </location>
</feature>
<keyword evidence="2" id="KW-0812">Transmembrane</keyword>
<evidence type="ECO:0000313" key="5">
    <source>
        <dbReference type="Proteomes" id="UP000756346"/>
    </source>
</evidence>
<organism evidence="4 5">
    <name type="scientific">Microdochium trichocladiopsis</name>
    <dbReference type="NCBI Taxonomy" id="1682393"/>
    <lineage>
        <taxon>Eukaryota</taxon>
        <taxon>Fungi</taxon>
        <taxon>Dikarya</taxon>
        <taxon>Ascomycota</taxon>
        <taxon>Pezizomycotina</taxon>
        <taxon>Sordariomycetes</taxon>
        <taxon>Xylariomycetidae</taxon>
        <taxon>Xylariales</taxon>
        <taxon>Microdochiaceae</taxon>
        <taxon>Microdochium</taxon>
    </lineage>
</organism>
<reference evidence="4" key="1">
    <citation type="journal article" date="2021" name="Nat. Commun.">
        <title>Genetic determinants of endophytism in the Arabidopsis root mycobiome.</title>
        <authorList>
            <person name="Mesny F."/>
            <person name="Miyauchi S."/>
            <person name="Thiergart T."/>
            <person name="Pickel B."/>
            <person name="Atanasova L."/>
            <person name="Karlsson M."/>
            <person name="Huettel B."/>
            <person name="Barry K.W."/>
            <person name="Haridas S."/>
            <person name="Chen C."/>
            <person name="Bauer D."/>
            <person name="Andreopoulos W."/>
            <person name="Pangilinan J."/>
            <person name="LaButti K."/>
            <person name="Riley R."/>
            <person name="Lipzen A."/>
            <person name="Clum A."/>
            <person name="Drula E."/>
            <person name="Henrissat B."/>
            <person name="Kohler A."/>
            <person name="Grigoriev I.V."/>
            <person name="Martin F.M."/>
            <person name="Hacquard S."/>
        </authorList>
    </citation>
    <scope>NUCLEOTIDE SEQUENCE</scope>
    <source>
        <strain evidence="4">MPI-CAGE-CH-0230</strain>
    </source>
</reference>
<evidence type="ECO:0000259" key="3">
    <source>
        <dbReference type="Pfam" id="PF20684"/>
    </source>
</evidence>
<feature type="transmembrane region" description="Helical" evidence="2">
    <location>
        <begin position="59"/>
        <end position="80"/>
    </location>
</feature>
<feature type="transmembrane region" description="Helical" evidence="2">
    <location>
        <begin position="215"/>
        <end position="235"/>
    </location>
</feature>
<keyword evidence="2" id="KW-0472">Membrane</keyword>
<dbReference type="OrthoDB" id="3918601at2759"/>
<dbReference type="EMBL" id="JAGTJQ010000005">
    <property type="protein sequence ID" value="KAH7030602.1"/>
    <property type="molecule type" value="Genomic_DNA"/>
</dbReference>
<keyword evidence="2" id="KW-1133">Transmembrane helix</keyword>
<sequence length="409" mass="44436">MDSQPQTQPGDDSRFSPIYEDDHAGYIWIVGIIALIYSLSATIARVFVKFRLFGTDDYLLVASTVLHVAQSIAVFAGVSGGLGKFNSITTPEQWASAGKAYYAADVFLFLALCLSKCSILGLILRVVESKTSIMRRLCLATIGLSLLWGVLSVLLATVGCPAESVLASARAGCPAQEARWITIAILDIITEIAICVFPIALVWRVNMRVSLKFQVVAAFMFRIPLVPLAIVRLYLLNANAGSTEPLFAATDVVSVNQVILCWSIISANIPNLKQFLKSFFTGLGYPLNLDGTTSGGMYDNSRGNSYAMRSLKRSGGRSGGVSATTTRITMGGADQDDGHHGPDRTMSLRPADHEHKAHVQLHRKESGARYGSSRSTGEGSDNDGHSRTGSQEMIIRREVEWQVTHEDRM</sequence>
<dbReference type="PANTHER" id="PTHR39614">
    <property type="entry name" value="INTEGRAL MEMBRANE PROTEIN"/>
    <property type="match status" value="1"/>
</dbReference>
<dbReference type="Pfam" id="PF20684">
    <property type="entry name" value="Fung_rhodopsin"/>
    <property type="match status" value="1"/>
</dbReference>
<comment type="caution">
    <text evidence="4">The sequence shown here is derived from an EMBL/GenBank/DDBJ whole genome shotgun (WGS) entry which is preliminary data.</text>
</comment>
<dbReference type="InterPro" id="IPR049326">
    <property type="entry name" value="Rhodopsin_dom_fungi"/>
</dbReference>
<keyword evidence="5" id="KW-1185">Reference proteome</keyword>
<feature type="transmembrane region" description="Helical" evidence="2">
    <location>
        <begin position="136"/>
        <end position="158"/>
    </location>
</feature>
<dbReference type="Proteomes" id="UP000756346">
    <property type="component" value="Unassembled WGS sequence"/>
</dbReference>
<name>A0A9P9BQ60_9PEZI</name>
<gene>
    <name evidence="4" type="ORF">B0I36DRAFT_322101</name>
</gene>
<dbReference type="PANTHER" id="PTHR39614:SF2">
    <property type="entry name" value="INTEGRAL MEMBRANE PROTEIN"/>
    <property type="match status" value="1"/>
</dbReference>
<evidence type="ECO:0000256" key="2">
    <source>
        <dbReference type="SAM" id="Phobius"/>
    </source>
</evidence>
<feature type="transmembrane region" description="Helical" evidence="2">
    <location>
        <begin position="247"/>
        <end position="269"/>
    </location>
</feature>
<feature type="compositionally biased region" description="Basic and acidic residues" evidence="1">
    <location>
        <begin position="350"/>
        <end position="367"/>
    </location>
</feature>
<feature type="transmembrane region" description="Helical" evidence="2">
    <location>
        <begin position="100"/>
        <end position="124"/>
    </location>
</feature>
<dbReference type="AlphaFoldDB" id="A0A9P9BQ60"/>
<proteinExistence type="predicted"/>
<dbReference type="GeneID" id="70183352"/>
<dbReference type="RefSeq" id="XP_046012282.1">
    <property type="nucleotide sequence ID" value="XM_046153806.1"/>
</dbReference>